<evidence type="ECO:0000313" key="3">
    <source>
        <dbReference type="Proteomes" id="UP001159179"/>
    </source>
</evidence>
<dbReference type="PANTHER" id="PTHR36836">
    <property type="entry name" value="COLANIC ACID BIOSYNTHESIS PROTEIN WCAK"/>
    <property type="match status" value="1"/>
</dbReference>
<sequence length="406" mass="47617">MVIHIWKNKQEVGMLMKRIALVGLNNFNNMGDQIIAETMQYLVQKNRVDKVETYFVDINPYDSYCKVQLPIRFKIFNLIRKLEYFAEKVIHSNKGLYYIQYISWKIKLYRYYKKQLENADAVIFSGGAFIKYRTQELNYLVDMITKISMDKGIPVMMSAMGVEGYSPTDLRCQKLKTALNRPCVKIITTRDNLSLLNEKYIVNKSIITALVGDPAFYIPEYYQKKKKQSDIIGVGIIRSDIFLKYGINYTEDNVMNLYKEIIKELEKRKINWKLFSNGFTSDYQFGVQLLESLKVDKGKYMPRPKSTHEFIEMISNFDAIIGARLHACITAYSLDIPSIGLVWNEKLELFGELIGKKENFINVNQFDAKHIVETLQKNRNDYYDIKQRNVLKGLTEEYIERFITML</sequence>
<proteinExistence type="predicted"/>
<dbReference type="EMBL" id="JAROYP010000005">
    <property type="protein sequence ID" value="MDH5161285.1"/>
    <property type="molecule type" value="Genomic_DNA"/>
</dbReference>
<gene>
    <name evidence="2" type="ORF">P5X88_10065</name>
</gene>
<dbReference type="RefSeq" id="WP_280616586.1">
    <property type="nucleotide sequence ID" value="NZ_JAROYP010000005.1"/>
</dbReference>
<comment type="caution">
    <text evidence="2">The sequence shown here is derived from an EMBL/GenBank/DDBJ whole genome shotgun (WGS) entry which is preliminary data.</text>
</comment>
<dbReference type="Pfam" id="PF04230">
    <property type="entry name" value="PS_pyruv_trans"/>
    <property type="match status" value="1"/>
</dbReference>
<dbReference type="Proteomes" id="UP001159179">
    <property type="component" value="Unassembled WGS sequence"/>
</dbReference>
<accession>A0AAW6SSK2</accession>
<evidence type="ECO:0000259" key="1">
    <source>
        <dbReference type="Pfam" id="PF04230"/>
    </source>
</evidence>
<dbReference type="AlphaFoldDB" id="A0AAW6SSK2"/>
<reference evidence="2" key="1">
    <citation type="submission" date="2023-03" db="EMBL/GenBank/DDBJ databases">
        <title>Bacterial isolates from washroom surfaces on a university campus.</title>
        <authorList>
            <person name="Holman D.B."/>
            <person name="Gzyl K.E."/>
            <person name="Taheri A.E."/>
        </authorList>
    </citation>
    <scope>NUCLEOTIDE SEQUENCE</scope>
    <source>
        <strain evidence="2">RD03</strain>
    </source>
</reference>
<dbReference type="GO" id="GO:0016740">
    <property type="term" value="F:transferase activity"/>
    <property type="evidence" value="ECO:0007669"/>
    <property type="project" value="UniProtKB-KW"/>
</dbReference>
<protein>
    <submittedName>
        <fullName evidence="2">Polysaccharide pyruvyl transferase family protein</fullName>
    </submittedName>
</protein>
<keyword evidence="2" id="KW-0808">Transferase</keyword>
<feature type="domain" description="Polysaccharide pyruvyl transferase" evidence="1">
    <location>
        <begin position="29"/>
        <end position="344"/>
    </location>
</feature>
<organism evidence="2 3">
    <name type="scientific">Heyndrickxia oleronia</name>
    <dbReference type="NCBI Taxonomy" id="38875"/>
    <lineage>
        <taxon>Bacteria</taxon>
        <taxon>Bacillati</taxon>
        <taxon>Bacillota</taxon>
        <taxon>Bacilli</taxon>
        <taxon>Bacillales</taxon>
        <taxon>Bacillaceae</taxon>
        <taxon>Heyndrickxia</taxon>
    </lineage>
</organism>
<evidence type="ECO:0000313" key="2">
    <source>
        <dbReference type="EMBL" id="MDH5161285.1"/>
    </source>
</evidence>
<dbReference type="InterPro" id="IPR007345">
    <property type="entry name" value="Polysacch_pyruvyl_Trfase"/>
</dbReference>
<dbReference type="PANTHER" id="PTHR36836:SF1">
    <property type="entry name" value="COLANIC ACID BIOSYNTHESIS PROTEIN WCAK"/>
    <property type="match status" value="1"/>
</dbReference>
<name>A0AAW6SSK2_9BACI</name>